<keyword evidence="1" id="KW-1133">Transmembrane helix</keyword>
<sequence>MLKEFKQNKMFYIVITFIAICLFTASYALSLSFINKGTHGDNSDESVLAETKETSFIKENGVIITKDTKLEFLVRYANCLDYIKADNKIDESIKIEKEKLIGLNESQLEEIFKKFGYKLQQFTKNDAILIKEVAGYNYSPDSYFIGIKDNNMVIYKKEKDESIRVVESKIINPKREDNSNITLKDIEDKGNLLKSLYYGDKDYQFSNIQDAVEYGQSLCST</sequence>
<dbReference type="AlphaFoldDB" id="A0A645ADF8"/>
<accession>A0A645ADF8</accession>
<evidence type="ECO:0000256" key="1">
    <source>
        <dbReference type="SAM" id="Phobius"/>
    </source>
</evidence>
<protein>
    <recommendedName>
        <fullName evidence="3">Bypass of forespore C C-terminal domain-containing protein</fullName>
    </recommendedName>
</protein>
<feature type="transmembrane region" description="Helical" evidence="1">
    <location>
        <begin position="12"/>
        <end position="34"/>
    </location>
</feature>
<dbReference type="EMBL" id="VSSQ01013215">
    <property type="protein sequence ID" value="MPM50996.1"/>
    <property type="molecule type" value="Genomic_DNA"/>
</dbReference>
<gene>
    <name evidence="2" type="ORF">SDC9_97742</name>
</gene>
<evidence type="ECO:0008006" key="3">
    <source>
        <dbReference type="Google" id="ProtNLM"/>
    </source>
</evidence>
<evidence type="ECO:0000313" key="2">
    <source>
        <dbReference type="EMBL" id="MPM50996.1"/>
    </source>
</evidence>
<reference evidence="2" key="1">
    <citation type="submission" date="2019-08" db="EMBL/GenBank/DDBJ databases">
        <authorList>
            <person name="Kucharzyk K."/>
            <person name="Murdoch R.W."/>
            <person name="Higgins S."/>
            <person name="Loffler F."/>
        </authorList>
    </citation>
    <scope>NUCLEOTIDE SEQUENCE</scope>
</reference>
<comment type="caution">
    <text evidence="2">The sequence shown here is derived from an EMBL/GenBank/DDBJ whole genome shotgun (WGS) entry which is preliminary data.</text>
</comment>
<proteinExistence type="predicted"/>
<keyword evidence="1" id="KW-0472">Membrane</keyword>
<keyword evidence="1" id="KW-0812">Transmembrane</keyword>
<organism evidence="2">
    <name type="scientific">bioreactor metagenome</name>
    <dbReference type="NCBI Taxonomy" id="1076179"/>
    <lineage>
        <taxon>unclassified sequences</taxon>
        <taxon>metagenomes</taxon>
        <taxon>ecological metagenomes</taxon>
    </lineage>
</organism>
<name>A0A645ADF8_9ZZZZ</name>